<sequence>MARTAQISKEKQQSIITLGHEGQSMRRTLNVSSSAVTKTIKRYDETGSHEDRHRKGRPSVTSAAEDKFIRSSCNRHISTSTVQRGQRVSGLHGRIAAKKPLLKDTNKKKRLKSVFWSDESKFEMFGSNYVLCLSLAGSSLSRVYGANAVCAPHLNRKKTQKKYIKCVPHGTLFPI</sequence>
<feature type="compositionally biased region" description="Basic and acidic residues" evidence="1">
    <location>
        <begin position="42"/>
        <end position="53"/>
    </location>
</feature>
<keyword evidence="4" id="KW-1185">Reference proteome</keyword>
<reference evidence="3" key="2">
    <citation type="submission" date="2025-09" db="UniProtKB">
        <authorList>
            <consortium name="Ensembl"/>
        </authorList>
    </citation>
    <scope>IDENTIFICATION</scope>
</reference>
<feature type="region of interest" description="Disordered" evidence="1">
    <location>
        <begin position="42"/>
        <end position="65"/>
    </location>
</feature>
<dbReference type="GeneTree" id="ENSGT00940000168236"/>
<proteinExistence type="predicted"/>
<dbReference type="Proteomes" id="UP000694557">
    <property type="component" value="Unassembled WGS sequence"/>
</dbReference>
<dbReference type="GO" id="GO:0006313">
    <property type="term" value="P:DNA transposition"/>
    <property type="evidence" value="ECO:0007669"/>
    <property type="project" value="InterPro"/>
</dbReference>
<evidence type="ECO:0000256" key="1">
    <source>
        <dbReference type="SAM" id="MobiDB-lite"/>
    </source>
</evidence>
<dbReference type="InterPro" id="IPR002492">
    <property type="entry name" value="Transposase_Tc1-like"/>
</dbReference>
<dbReference type="InterPro" id="IPR036388">
    <property type="entry name" value="WH-like_DNA-bd_sf"/>
</dbReference>
<feature type="domain" description="Transposase Tc1-like" evidence="2">
    <location>
        <begin position="71"/>
        <end position="112"/>
    </location>
</feature>
<dbReference type="Ensembl" id="ENSOKIT00005029766.1">
    <property type="protein sequence ID" value="ENSOKIP00005028114.1"/>
    <property type="gene ID" value="ENSOKIG00005012186.1"/>
</dbReference>
<evidence type="ECO:0000313" key="3">
    <source>
        <dbReference type="Ensembl" id="ENSOKIP00005028114.1"/>
    </source>
</evidence>
<dbReference type="Gene3D" id="1.10.10.10">
    <property type="entry name" value="Winged helix-like DNA-binding domain superfamily/Winged helix DNA-binding domain"/>
    <property type="match status" value="1"/>
</dbReference>
<dbReference type="InterPro" id="IPR009057">
    <property type="entry name" value="Homeodomain-like_sf"/>
</dbReference>
<dbReference type="SUPFAM" id="SSF46689">
    <property type="entry name" value="Homeodomain-like"/>
    <property type="match status" value="1"/>
</dbReference>
<evidence type="ECO:0000313" key="4">
    <source>
        <dbReference type="Proteomes" id="UP000694557"/>
    </source>
</evidence>
<dbReference type="GO" id="GO:0003677">
    <property type="term" value="F:DNA binding"/>
    <property type="evidence" value="ECO:0007669"/>
    <property type="project" value="InterPro"/>
</dbReference>
<dbReference type="GO" id="GO:0015074">
    <property type="term" value="P:DNA integration"/>
    <property type="evidence" value="ECO:0007669"/>
    <property type="project" value="InterPro"/>
</dbReference>
<organism evidence="3 4">
    <name type="scientific">Oncorhynchus kisutch</name>
    <name type="common">Coho salmon</name>
    <name type="synonym">Salmo kisutch</name>
    <dbReference type="NCBI Taxonomy" id="8019"/>
    <lineage>
        <taxon>Eukaryota</taxon>
        <taxon>Metazoa</taxon>
        <taxon>Chordata</taxon>
        <taxon>Craniata</taxon>
        <taxon>Vertebrata</taxon>
        <taxon>Euteleostomi</taxon>
        <taxon>Actinopterygii</taxon>
        <taxon>Neopterygii</taxon>
        <taxon>Teleostei</taxon>
        <taxon>Protacanthopterygii</taxon>
        <taxon>Salmoniformes</taxon>
        <taxon>Salmonidae</taxon>
        <taxon>Salmoninae</taxon>
        <taxon>Oncorhynchus</taxon>
    </lineage>
</organism>
<dbReference type="Pfam" id="PF01498">
    <property type="entry name" value="HTH_Tnp_Tc3_2"/>
    <property type="match status" value="1"/>
</dbReference>
<protein>
    <recommendedName>
        <fullName evidence="2">Transposase Tc1-like domain-containing protein</fullName>
    </recommendedName>
</protein>
<evidence type="ECO:0000259" key="2">
    <source>
        <dbReference type="Pfam" id="PF01498"/>
    </source>
</evidence>
<accession>A0A8C7FHN3</accession>
<dbReference type="AlphaFoldDB" id="A0A8C7FHN3"/>
<reference evidence="3" key="1">
    <citation type="submission" date="2025-08" db="UniProtKB">
        <authorList>
            <consortium name="Ensembl"/>
        </authorList>
    </citation>
    <scope>IDENTIFICATION</scope>
</reference>
<name>A0A8C7FHN3_ONCKI</name>